<dbReference type="KEGG" id="mis:MICPUN_60184"/>
<keyword evidence="2" id="KW-0804">Transcription</keyword>
<dbReference type="InterPro" id="IPR009057">
    <property type="entry name" value="Homeodomain-like_sf"/>
</dbReference>
<dbReference type="PROSITE" id="PS51294">
    <property type="entry name" value="HTH_MYB"/>
    <property type="match status" value="1"/>
</dbReference>
<feature type="region of interest" description="Disordered" evidence="4">
    <location>
        <begin position="239"/>
        <end position="297"/>
    </location>
</feature>
<keyword evidence="3" id="KW-0539">Nucleus</keyword>
<dbReference type="InterPro" id="IPR046955">
    <property type="entry name" value="PHR1-like"/>
</dbReference>
<dbReference type="EMBL" id="CP001328">
    <property type="protein sequence ID" value="ACO65258.1"/>
    <property type="molecule type" value="Genomic_DNA"/>
</dbReference>
<dbReference type="InterPro" id="IPR006447">
    <property type="entry name" value="Myb_dom_plants"/>
</dbReference>
<reference evidence="6 7" key="1">
    <citation type="journal article" date="2009" name="Science">
        <title>Green evolution and dynamic adaptations revealed by genomes of the marine picoeukaryotes Micromonas.</title>
        <authorList>
            <person name="Worden A.Z."/>
            <person name="Lee J.H."/>
            <person name="Mock T."/>
            <person name="Rouze P."/>
            <person name="Simmons M.P."/>
            <person name="Aerts A.L."/>
            <person name="Allen A.E."/>
            <person name="Cuvelier M.L."/>
            <person name="Derelle E."/>
            <person name="Everett M.V."/>
            <person name="Foulon E."/>
            <person name="Grimwood J."/>
            <person name="Gundlach H."/>
            <person name="Henrissat B."/>
            <person name="Napoli C."/>
            <person name="McDonald S.M."/>
            <person name="Parker M.S."/>
            <person name="Rombauts S."/>
            <person name="Salamov A."/>
            <person name="Von Dassow P."/>
            <person name="Badger J.H."/>
            <person name="Coutinho P.M."/>
            <person name="Demir E."/>
            <person name="Dubchak I."/>
            <person name="Gentemann C."/>
            <person name="Eikrem W."/>
            <person name="Gready J.E."/>
            <person name="John U."/>
            <person name="Lanier W."/>
            <person name="Lindquist E.A."/>
            <person name="Lucas S."/>
            <person name="Mayer K.F."/>
            <person name="Moreau H."/>
            <person name="Not F."/>
            <person name="Otillar R."/>
            <person name="Panaud O."/>
            <person name="Pangilinan J."/>
            <person name="Paulsen I."/>
            <person name="Piegu B."/>
            <person name="Poliakov A."/>
            <person name="Robbens S."/>
            <person name="Schmutz J."/>
            <person name="Toulza E."/>
            <person name="Wyss T."/>
            <person name="Zelensky A."/>
            <person name="Zhou K."/>
            <person name="Armbrust E.V."/>
            <person name="Bhattacharya D."/>
            <person name="Goodenough U.W."/>
            <person name="Van de Peer Y."/>
            <person name="Grigoriev I.V."/>
        </authorList>
    </citation>
    <scope>NUCLEOTIDE SEQUENCE [LARGE SCALE GENOMIC DNA]</scope>
    <source>
        <strain evidence="7">RCC299 / NOUM17</strain>
    </source>
</reference>
<feature type="compositionally biased region" description="Basic and acidic residues" evidence="4">
    <location>
        <begin position="240"/>
        <end position="261"/>
    </location>
</feature>
<dbReference type="AlphaFoldDB" id="C1EAT0"/>
<accession>C1EAT0</accession>
<dbReference type="InterPro" id="IPR025756">
    <property type="entry name" value="Myb_CC_LHEQLE"/>
</dbReference>
<dbReference type="SUPFAM" id="SSF46689">
    <property type="entry name" value="Homeodomain-like"/>
    <property type="match status" value="1"/>
</dbReference>
<keyword evidence="7" id="KW-1185">Reference proteome</keyword>
<dbReference type="FunFam" id="1.10.10.60:FF:000002">
    <property type="entry name" value="Myb family transcription factor"/>
    <property type="match status" value="1"/>
</dbReference>
<organism evidence="6 7">
    <name type="scientific">Micromonas commoda (strain RCC299 / NOUM17 / CCMP2709)</name>
    <name type="common">Picoplanktonic green alga</name>
    <dbReference type="NCBI Taxonomy" id="296587"/>
    <lineage>
        <taxon>Eukaryota</taxon>
        <taxon>Viridiplantae</taxon>
        <taxon>Chlorophyta</taxon>
        <taxon>Mamiellophyceae</taxon>
        <taxon>Mamiellales</taxon>
        <taxon>Mamiellaceae</taxon>
        <taxon>Micromonas</taxon>
    </lineage>
</organism>
<dbReference type="InterPro" id="IPR001005">
    <property type="entry name" value="SANT/Myb"/>
</dbReference>
<dbReference type="GeneID" id="8245290"/>
<proteinExistence type="predicted"/>
<dbReference type="GO" id="GO:0003677">
    <property type="term" value="F:DNA binding"/>
    <property type="evidence" value="ECO:0007669"/>
    <property type="project" value="InterPro"/>
</dbReference>
<feature type="region of interest" description="Disordered" evidence="4">
    <location>
        <begin position="437"/>
        <end position="466"/>
    </location>
</feature>
<evidence type="ECO:0000256" key="4">
    <source>
        <dbReference type="SAM" id="MobiDB-lite"/>
    </source>
</evidence>
<protein>
    <submittedName>
        <fullName evidence="6">G2-like myb family transcription factor</fullName>
    </submittedName>
</protein>
<dbReference type="eggNOG" id="ENOG502QSXE">
    <property type="taxonomic scope" value="Eukaryota"/>
</dbReference>
<evidence type="ECO:0000256" key="3">
    <source>
        <dbReference type="ARBA" id="ARBA00023242"/>
    </source>
</evidence>
<evidence type="ECO:0000256" key="2">
    <source>
        <dbReference type="ARBA" id="ARBA00023163"/>
    </source>
</evidence>
<feature type="domain" description="HTH myb-type" evidence="5">
    <location>
        <begin position="184"/>
        <end position="244"/>
    </location>
</feature>
<dbReference type="InterPro" id="IPR017930">
    <property type="entry name" value="Myb_dom"/>
</dbReference>
<dbReference type="Proteomes" id="UP000002009">
    <property type="component" value="Chromosome 7"/>
</dbReference>
<evidence type="ECO:0000256" key="1">
    <source>
        <dbReference type="ARBA" id="ARBA00023015"/>
    </source>
</evidence>
<dbReference type="RefSeq" id="XP_002504000.1">
    <property type="nucleotide sequence ID" value="XM_002503954.1"/>
</dbReference>
<dbReference type="InParanoid" id="C1EAT0"/>
<dbReference type="OrthoDB" id="551907at2759"/>
<evidence type="ECO:0000313" key="7">
    <source>
        <dbReference type="Proteomes" id="UP000002009"/>
    </source>
</evidence>
<dbReference type="STRING" id="296587.C1EAT0"/>
<dbReference type="GO" id="GO:0003700">
    <property type="term" value="F:DNA-binding transcription factor activity"/>
    <property type="evidence" value="ECO:0007669"/>
    <property type="project" value="InterPro"/>
</dbReference>
<name>C1EAT0_MICCC</name>
<dbReference type="Pfam" id="PF14379">
    <property type="entry name" value="Myb_CC_LHEQLE"/>
    <property type="match status" value="1"/>
</dbReference>
<keyword evidence="1" id="KW-0805">Transcription regulation</keyword>
<feature type="compositionally biased region" description="Basic and acidic residues" evidence="4">
    <location>
        <begin position="287"/>
        <end position="297"/>
    </location>
</feature>
<dbReference type="PANTHER" id="PTHR31499">
    <property type="entry name" value="MYB FAMILY TRANSCRIPTION FACTOR PHL11"/>
    <property type="match status" value="1"/>
</dbReference>
<feature type="region of interest" description="Disordered" evidence="4">
    <location>
        <begin position="37"/>
        <end position="72"/>
    </location>
</feature>
<dbReference type="Pfam" id="PF00249">
    <property type="entry name" value="Myb_DNA-binding"/>
    <property type="match status" value="1"/>
</dbReference>
<dbReference type="Gene3D" id="1.10.10.60">
    <property type="entry name" value="Homeodomain-like"/>
    <property type="match status" value="1"/>
</dbReference>
<evidence type="ECO:0000313" key="6">
    <source>
        <dbReference type="EMBL" id="ACO65258.1"/>
    </source>
</evidence>
<dbReference type="NCBIfam" id="TIGR01557">
    <property type="entry name" value="myb_SHAQKYF"/>
    <property type="match status" value="1"/>
</dbReference>
<dbReference type="PANTHER" id="PTHR31499:SF80">
    <property type="entry name" value="HTH MYB-TYPE DOMAIN-CONTAINING PROTEIN"/>
    <property type="match status" value="1"/>
</dbReference>
<sequence length="466" mass="49790">MAHETTFWPEFNEDGGADEDQAIDDFLNVLLEIDTETLESQGEGGGGTAKGKISSSRGDRIRAEASVADPRGTSYSRGVGAVFDEGAHHHHLSHETAAADLLTQHQLRQQVDTQMSSHARHLSDPMAGTGGQFGGIGDGWHPPGMADFSIFAQQFQHNNPALGGFGVAGSATARDRTAGPNGGNDGKMRLRWTPELHKRFVDAVNRLGGLELATPKGIMQLMEVDGMTIQHVKSHLQKYRLQDPGDRDVLDGDGKRGREGDDAGAAAGGKRVRRRPSAAERSAARARAAEQKAREEREAAAAAAAAAAEAAAEAIDAERRMSSGGHGDLLGMEGGHHVPPYANTGALMTTIDTTSGLPSVAHDHGARLALLGVEDDDHLETAARAAGLGTAGRSPEDVSIALMKQIEMQSQLHAQLMEQRKLQQRIEAHGKYLESILERQQRQQHQQHQNKVHGDDEDGMPPGSLS</sequence>
<evidence type="ECO:0000259" key="5">
    <source>
        <dbReference type="PROSITE" id="PS51294"/>
    </source>
</evidence>
<gene>
    <name evidence="6" type="ORF">MICPUN_60184</name>
</gene>